<dbReference type="GO" id="GO:0004151">
    <property type="term" value="F:dihydroorotase activity"/>
    <property type="evidence" value="ECO:0007669"/>
    <property type="project" value="UniProtKB-UniRule"/>
</dbReference>
<feature type="binding site" evidence="6">
    <location>
        <position position="155"/>
    </location>
    <ligand>
        <name>Zn(2+)</name>
        <dbReference type="ChEBI" id="CHEBI:29105"/>
        <label>1</label>
    </ligand>
</feature>
<feature type="binding site" evidence="6">
    <location>
        <position position="314"/>
    </location>
    <ligand>
        <name>Zn(2+)</name>
        <dbReference type="ChEBI" id="CHEBI:29105"/>
        <label>1</label>
    </ligand>
</feature>
<dbReference type="InterPro" id="IPR011059">
    <property type="entry name" value="Metal-dep_hydrolase_composite"/>
</dbReference>
<dbReference type="PROSITE" id="PS00483">
    <property type="entry name" value="DIHYDROOROTASE_2"/>
    <property type="match status" value="1"/>
</dbReference>
<dbReference type="Gene3D" id="3.20.20.140">
    <property type="entry name" value="Metal-dependent hydrolases"/>
    <property type="match status" value="1"/>
</dbReference>
<evidence type="ECO:0000256" key="3">
    <source>
        <dbReference type="ARBA" id="ARBA00022723"/>
    </source>
</evidence>
<keyword evidence="9" id="KW-1185">Reference proteome</keyword>
<comment type="function">
    <text evidence="1 6">Catalyzes the reversible cyclization of carbamoyl aspartate to dihydroorotate.</text>
</comment>
<feature type="binding site" evidence="6">
    <location>
        <position position="64"/>
    </location>
    <ligand>
        <name>Zn(2+)</name>
        <dbReference type="ChEBI" id="CHEBI:29105"/>
        <label>1</label>
    </ligand>
</feature>
<dbReference type="PANTHER" id="PTHR43668">
    <property type="entry name" value="ALLANTOINASE"/>
    <property type="match status" value="1"/>
</dbReference>
<feature type="domain" description="Amidohydrolase-related" evidence="7">
    <location>
        <begin position="56"/>
        <end position="431"/>
    </location>
</feature>
<evidence type="ECO:0000256" key="2">
    <source>
        <dbReference type="ARBA" id="ARBA00010286"/>
    </source>
</evidence>
<feature type="binding site" evidence="6">
    <location>
        <position position="318"/>
    </location>
    <ligand>
        <name>substrate</name>
    </ligand>
</feature>
<feature type="binding site" evidence="6">
    <location>
        <position position="287"/>
    </location>
    <ligand>
        <name>substrate</name>
    </ligand>
</feature>
<dbReference type="UniPathway" id="UPA00070">
    <property type="reaction ID" value="UER00117"/>
</dbReference>
<feature type="binding site" evidence="6">
    <location>
        <begin position="66"/>
        <end position="68"/>
    </location>
    <ligand>
        <name>substrate</name>
    </ligand>
</feature>
<dbReference type="EC" id="3.5.2.3" evidence="6"/>
<dbReference type="PANTHER" id="PTHR43668:SF2">
    <property type="entry name" value="ALLANTOINASE"/>
    <property type="match status" value="1"/>
</dbReference>
<evidence type="ECO:0000313" key="9">
    <source>
        <dbReference type="Proteomes" id="UP000540989"/>
    </source>
</evidence>
<feature type="binding site" evidence="6">
    <location>
        <position position="98"/>
    </location>
    <ligand>
        <name>substrate</name>
    </ligand>
</feature>
<dbReference type="InterPro" id="IPR006680">
    <property type="entry name" value="Amidohydro-rel"/>
</dbReference>
<dbReference type="Gene3D" id="2.30.40.10">
    <property type="entry name" value="Urease, subunit C, domain 1"/>
    <property type="match status" value="1"/>
</dbReference>
<dbReference type="SUPFAM" id="SSF51556">
    <property type="entry name" value="Metallo-dependent hydrolases"/>
    <property type="match status" value="1"/>
</dbReference>
<reference evidence="8 9" key="1">
    <citation type="submission" date="2020-08" db="EMBL/GenBank/DDBJ databases">
        <title>Genomic Encyclopedia of Type Strains, Phase IV (KMG-V): Genome sequencing to study the core and pangenomes of soil and plant-associated prokaryotes.</title>
        <authorList>
            <person name="Whitman W."/>
        </authorList>
    </citation>
    <scope>NUCLEOTIDE SEQUENCE [LARGE SCALE GENOMIC DNA]</scope>
    <source>
        <strain evidence="8 9">M8UP14</strain>
    </source>
</reference>
<keyword evidence="3 6" id="KW-0479">Metal-binding</keyword>
<keyword evidence="6" id="KW-0862">Zinc</keyword>
<dbReference type="InterPro" id="IPR050138">
    <property type="entry name" value="DHOase/Allantoinase_Hydrolase"/>
</dbReference>
<dbReference type="NCBIfam" id="TIGR00857">
    <property type="entry name" value="pyrC_multi"/>
    <property type="match status" value="1"/>
</dbReference>
<organism evidence="8 9">
    <name type="scientific">Granulicella aggregans</name>
    <dbReference type="NCBI Taxonomy" id="474949"/>
    <lineage>
        <taxon>Bacteria</taxon>
        <taxon>Pseudomonadati</taxon>
        <taxon>Acidobacteriota</taxon>
        <taxon>Terriglobia</taxon>
        <taxon>Terriglobales</taxon>
        <taxon>Acidobacteriaceae</taxon>
        <taxon>Granulicella</taxon>
    </lineage>
</organism>
<dbReference type="InterPro" id="IPR004722">
    <property type="entry name" value="DHOase"/>
</dbReference>
<protein>
    <recommendedName>
        <fullName evidence="6">Dihydroorotase</fullName>
        <shortName evidence="6">DHOase</shortName>
        <ecNumber evidence="6">3.5.2.3</ecNumber>
    </recommendedName>
</protein>
<dbReference type="CDD" id="cd01317">
    <property type="entry name" value="DHOase_IIa"/>
    <property type="match status" value="1"/>
</dbReference>
<feature type="binding site" evidence="6">
    <location>
        <position position="155"/>
    </location>
    <ligand>
        <name>Zn(2+)</name>
        <dbReference type="ChEBI" id="CHEBI:29105"/>
        <label>2</label>
    </ligand>
</feature>
<name>A0A7W7ZF05_9BACT</name>
<dbReference type="HAMAP" id="MF_00220_B">
    <property type="entry name" value="PyrC_classI_B"/>
    <property type="match status" value="1"/>
</dbReference>
<dbReference type="SUPFAM" id="SSF51338">
    <property type="entry name" value="Composite domain of metallo-dependent hydrolases"/>
    <property type="match status" value="1"/>
</dbReference>
<gene>
    <name evidence="6" type="primary">pyrC</name>
    <name evidence="8" type="ORF">HDF16_003340</name>
</gene>
<dbReference type="GO" id="GO:0005737">
    <property type="term" value="C:cytoplasm"/>
    <property type="evidence" value="ECO:0007669"/>
    <property type="project" value="TreeGrafter"/>
</dbReference>
<dbReference type="PROSITE" id="PS00482">
    <property type="entry name" value="DIHYDROOROTASE_1"/>
    <property type="match status" value="1"/>
</dbReference>
<evidence type="ECO:0000259" key="7">
    <source>
        <dbReference type="Pfam" id="PF01979"/>
    </source>
</evidence>
<dbReference type="GO" id="GO:0006145">
    <property type="term" value="P:purine nucleobase catabolic process"/>
    <property type="evidence" value="ECO:0007669"/>
    <property type="project" value="TreeGrafter"/>
</dbReference>
<comment type="cofactor">
    <cofactor evidence="6">
        <name>Zn(2+)</name>
        <dbReference type="ChEBI" id="CHEBI:29105"/>
    </cofactor>
    <text evidence="6">Binds 2 Zn(2+) ions per subunit.</text>
</comment>
<dbReference type="Proteomes" id="UP000540989">
    <property type="component" value="Unassembled WGS sequence"/>
</dbReference>
<feature type="binding site" evidence="6">
    <location>
        <position position="182"/>
    </location>
    <ligand>
        <name>Zn(2+)</name>
        <dbReference type="ChEBI" id="CHEBI:29105"/>
        <label>2</label>
    </ligand>
</feature>
<proteinExistence type="inferred from homology"/>
<keyword evidence="4 6" id="KW-0378">Hydrolase</keyword>
<comment type="caution">
    <text evidence="8">The sequence shown here is derived from an EMBL/GenBank/DDBJ whole genome shotgun (WGS) entry which is preliminary data.</text>
</comment>
<dbReference type="InterPro" id="IPR032466">
    <property type="entry name" value="Metal_Hydrolase"/>
</dbReference>
<dbReference type="EMBL" id="JACHIP010000004">
    <property type="protein sequence ID" value="MBB5058626.1"/>
    <property type="molecule type" value="Genomic_DNA"/>
</dbReference>
<dbReference type="GO" id="GO:0004038">
    <property type="term" value="F:allantoinase activity"/>
    <property type="evidence" value="ECO:0007669"/>
    <property type="project" value="TreeGrafter"/>
</dbReference>
<feature type="binding site" evidence="6">
    <location>
        <position position="241"/>
    </location>
    <ligand>
        <name>Zn(2+)</name>
        <dbReference type="ChEBI" id="CHEBI:29105"/>
        <label>2</label>
    </ligand>
</feature>
<evidence type="ECO:0000256" key="4">
    <source>
        <dbReference type="ARBA" id="ARBA00022801"/>
    </source>
</evidence>
<keyword evidence="5 6" id="KW-0665">Pyrimidine biosynthesis</keyword>
<sequence length="434" mass="46414">MTDLLIRNAHLIDPASGLDTQKDLLVRDGRIAAIEHPGSFTALEVQDTIDAAGLVLAPGFIDVHVHLREPGQTWKETIATGTRAAAAGGYTTVVAMPNTVPVNDTVESLTWMLAPERNSAIHLLAMSAATQGSMGEHLTHYEALAIAGAVGFTDDGKPILDDHVMRAALVVAARLGLPISQHAEDTRLTGGCSMNAGPVAFRLGLRGMTVEAESNIVERDIALLREIESDEGLRPHLHVQHVSTAKALSAIRQAKQQGLHVSCEAAPHHFTLTDEALEGYNTNAKMNPPLRAEADRLAVIEAILDGTVDCIATDHAPHAAHEKEVEFERAPNGITGIETALGLALRVLHREHGLPVAHVVALMSNNPAKIVCLKDRGSLAVGNYADIVLFDPAVEWTFAAAQSLSKSKNTPFDQSPMLGRVHATISEGRIVHRH</sequence>
<comment type="similarity">
    <text evidence="2 6">Belongs to the metallo-dependent hydrolases superfamily. DHOase family. Class I DHOase subfamily.</text>
</comment>
<evidence type="ECO:0000256" key="1">
    <source>
        <dbReference type="ARBA" id="ARBA00002368"/>
    </source>
</evidence>
<comment type="caution">
    <text evidence="6">Lacks conserved residue(s) required for the propagation of feature annotation.</text>
</comment>
<accession>A0A7W7ZF05</accession>
<evidence type="ECO:0000313" key="8">
    <source>
        <dbReference type="EMBL" id="MBB5058626.1"/>
    </source>
</evidence>
<evidence type="ECO:0000256" key="6">
    <source>
        <dbReference type="HAMAP-Rule" id="MF_00220"/>
    </source>
</evidence>
<feature type="binding site" evidence="6">
    <location>
        <position position="66"/>
    </location>
    <ligand>
        <name>Zn(2+)</name>
        <dbReference type="ChEBI" id="CHEBI:29105"/>
        <label>1</label>
    </ligand>
</feature>
<dbReference type="GO" id="GO:0008270">
    <property type="term" value="F:zinc ion binding"/>
    <property type="evidence" value="ECO:0007669"/>
    <property type="project" value="UniProtKB-UniRule"/>
</dbReference>
<dbReference type="GO" id="GO:0044205">
    <property type="term" value="P:'de novo' UMP biosynthetic process"/>
    <property type="evidence" value="ECO:0007669"/>
    <property type="project" value="UniProtKB-UniRule"/>
</dbReference>
<comment type="pathway">
    <text evidence="6">Pyrimidine metabolism; UMP biosynthesis via de novo pathway; (S)-dihydroorotate from bicarbonate: step 3/3.</text>
</comment>
<evidence type="ECO:0000256" key="5">
    <source>
        <dbReference type="ARBA" id="ARBA00022975"/>
    </source>
</evidence>
<dbReference type="RefSeq" id="WP_184218504.1">
    <property type="nucleotide sequence ID" value="NZ_JACHIP010000004.1"/>
</dbReference>
<feature type="active site" evidence="6">
    <location>
        <position position="314"/>
    </location>
</feature>
<dbReference type="Pfam" id="PF01979">
    <property type="entry name" value="Amidohydro_1"/>
    <property type="match status" value="1"/>
</dbReference>
<dbReference type="InterPro" id="IPR002195">
    <property type="entry name" value="Dihydroorotase_CS"/>
</dbReference>
<dbReference type="AlphaFoldDB" id="A0A7W7ZF05"/>
<comment type="catalytic activity">
    <reaction evidence="6">
        <text>(S)-dihydroorotate + H2O = N-carbamoyl-L-aspartate + H(+)</text>
        <dbReference type="Rhea" id="RHEA:24296"/>
        <dbReference type="ChEBI" id="CHEBI:15377"/>
        <dbReference type="ChEBI" id="CHEBI:15378"/>
        <dbReference type="ChEBI" id="CHEBI:30864"/>
        <dbReference type="ChEBI" id="CHEBI:32814"/>
        <dbReference type="EC" id="3.5.2.3"/>
    </reaction>
</comment>